<organism evidence="1 2">
    <name type="scientific">Cordylochernes scorpioides</name>
    <dbReference type="NCBI Taxonomy" id="51811"/>
    <lineage>
        <taxon>Eukaryota</taxon>
        <taxon>Metazoa</taxon>
        <taxon>Ecdysozoa</taxon>
        <taxon>Arthropoda</taxon>
        <taxon>Chelicerata</taxon>
        <taxon>Arachnida</taxon>
        <taxon>Pseudoscorpiones</taxon>
        <taxon>Cheliferoidea</taxon>
        <taxon>Chernetidae</taxon>
        <taxon>Cordylochernes</taxon>
    </lineage>
</organism>
<dbReference type="EMBL" id="CP092865">
    <property type="protein sequence ID" value="UYV65786.1"/>
    <property type="molecule type" value="Genomic_DNA"/>
</dbReference>
<dbReference type="Proteomes" id="UP001235939">
    <property type="component" value="Chromosome 03"/>
</dbReference>
<keyword evidence="2" id="KW-1185">Reference proteome</keyword>
<proteinExistence type="predicted"/>
<accession>A0ABY6KAB8</accession>
<sequence>METSEALHWTRQQQKIDIDPEQQLYTLKIVDIAVIEMDVQILFIPSESLMFRGHVLAVAIDFKTGFQAVIKHLFFKRGSASQIKAELKKVNGDSAPSFKTIYYWMKEFKRSRKSTQDEPRPGHLWI</sequence>
<evidence type="ECO:0000313" key="1">
    <source>
        <dbReference type="EMBL" id="UYV65786.1"/>
    </source>
</evidence>
<reference evidence="1 2" key="1">
    <citation type="submission" date="2022-01" db="EMBL/GenBank/DDBJ databases">
        <title>A chromosomal length assembly of Cordylochernes scorpioides.</title>
        <authorList>
            <person name="Zeh D."/>
            <person name="Zeh J."/>
        </authorList>
    </citation>
    <scope>NUCLEOTIDE SEQUENCE [LARGE SCALE GENOMIC DNA]</scope>
    <source>
        <strain evidence="1">IN4F17</strain>
        <tissue evidence="1">Whole Body</tissue>
    </source>
</reference>
<gene>
    <name evidence="1" type="ORF">LAZ67_3005455</name>
</gene>
<name>A0ABY6KAB8_9ARAC</name>
<dbReference type="Gene3D" id="1.10.10.1450">
    <property type="match status" value="1"/>
</dbReference>
<evidence type="ECO:0000313" key="2">
    <source>
        <dbReference type="Proteomes" id="UP001235939"/>
    </source>
</evidence>
<protein>
    <recommendedName>
        <fullName evidence="3">Mos1 transposase HTH domain-containing protein</fullName>
    </recommendedName>
</protein>
<evidence type="ECO:0008006" key="3">
    <source>
        <dbReference type="Google" id="ProtNLM"/>
    </source>
</evidence>